<evidence type="ECO:0000313" key="1">
    <source>
        <dbReference type="EMBL" id="BBU83186.1"/>
    </source>
</evidence>
<dbReference type="Gene3D" id="2.40.300.10">
    <property type="entry name" value="Head decoration protein D"/>
    <property type="match status" value="1"/>
</dbReference>
<sequence>MTTETYSPDDFILGPDLVVTTVGHFQGGINVPRLTPIMLDATVGTFKVWDGSVGKAIGLTATAVNTGSSSADCSYGPYYKSGSFRYTAINWGTVTDVAKRKSAFAGTPISVG</sequence>
<reference evidence="1 2" key="1">
    <citation type="submission" date="2020-01" db="EMBL/GenBank/DDBJ databases">
        <title>Dynamics of blaIMP-6 dissemination in carbapenem resistant Enterobacteriacea isolated from regional surveillance in Osaka, Japan.</title>
        <authorList>
            <person name="Abe R."/>
            <person name="Akeda Y."/>
            <person name="Sugawara Y."/>
            <person name="Yamamoto N."/>
            <person name="Tomono K."/>
            <person name="Takeuchi D."/>
            <person name="Kawahara R."/>
            <person name="Hamada S."/>
        </authorList>
    </citation>
    <scope>NUCLEOTIDE SEQUENCE [LARGE SCALE GENOMIC DNA]</scope>
    <source>
        <strain evidence="1 2">E300</strain>
    </source>
</reference>
<name>A0A8S0FRZ5_ECOLX</name>
<proteinExistence type="predicted"/>
<gene>
    <name evidence="1" type="primary">D</name>
    <name evidence="1" type="ORF">EIMP300_45860</name>
</gene>
<dbReference type="InterPro" id="IPR036630">
    <property type="entry name" value="Head_decoration_D_sf"/>
</dbReference>
<accession>A0A8S0FRZ5</accession>
<organism evidence="1 2">
    <name type="scientific">Escherichia coli</name>
    <dbReference type="NCBI Taxonomy" id="562"/>
    <lineage>
        <taxon>Bacteria</taxon>
        <taxon>Pseudomonadati</taxon>
        <taxon>Pseudomonadota</taxon>
        <taxon>Gammaproteobacteria</taxon>
        <taxon>Enterobacterales</taxon>
        <taxon>Enterobacteriaceae</taxon>
        <taxon>Escherichia</taxon>
    </lineage>
</organism>
<protein>
    <submittedName>
        <fullName evidence="1">Head decoration protein</fullName>
    </submittedName>
</protein>
<dbReference type="AlphaFoldDB" id="A0A8S0FRZ5"/>
<dbReference type="Proteomes" id="UP000467488">
    <property type="component" value="Chromosome"/>
</dbReference>
<dbReference type="SUPFAM" id="SSF51274">
    <property type="entry name" value="Head decoration protein D (gpD, major capsid protein D)"/>
    <property type="match status" value="1"/>
</dbReference>
<dbReference type="EMBL" id="AP022360">
    <property type="protein sequence ID" value="BBU83186.1"/>
    <property type="molecule type" value="Genomic_DNA"/>
</dbReference>
<evidence type="ECO:0000313" key="2">
    <source>
        <dbReference type="Proteomes" id="UP000467488"/>
    </source>
</evidence>